<dbReference type="NCBIfam" id="TIGR01571">
    <property type="entry name" value="A_thal_Cys_rich"/>
    <property type="match status" value="1"/>
</dbReference>
<sequence>MADKKYVSSQPLGTSSMVAGGDKNANNYPIGADGKRNWSFGLFDCFNSCGLCCQAVWCPCVVYSKNRQRLHHLQEHGSALPGGGETYNGPCYIYGGLLLLSARYVWTKHARSRVEVRERYGIRGNKCGDRLTVMCCGPSRFSMWTYAPSVVLIDESEWQDVAKSTESTRHDDLECHRAAECYVAPRPTQYHQERPTVPQMRSAAEVYGSVPISSR</sequence>
<comment type="caution">
    <text evidence="1">The sequence shown here is derived from an EMBL/GenBank/DDBJ whole genome shotgun (WGS) entry which is preliminary data.</text>
</comment>
<dbReference type="EMBL" id="WHVB01000034">
    <property type="protein sequence ID" value="KAF8467967.1"/>
    <property type="molecule type" value="Genomic_DNA"/>
</dbReference>
<organism evidence="1 2">
    <name type="scientific">Russula ochroleuca</name>
    <dbReference type="NCBI Taxonomy" id="152965"/>
    <lineage>
        <taxon>Eukaryota</taxon>
        <taxon>Fungi</taxon>
        <taxon>Dikarya</taxon>
        <taxon>Basidiomycota</taxon>
        <taxon>Agaricomycotina</taxon>
        <taxon>Agaricomycetes</taxon>
        <taxon>Russulales</taxon>
        <taxon>Russulaceae</taxon>
        <taxon>Russula</taxon>
    </lineage>
</organism>
<evidence type="ECO:0000313" key="2">
    <source>
        <dbReference type="Proteomes" id="UP000759537"/>
    </source>
</evidence>
<gene>
    <name evidence="1" type="ORF">DFH94DRAFT_685784</name>
</gene>
<reference evidence="1" key="2">
    <citation type="journal article" date="2020" name="Nat. Commun.">
        <title>Large-scale genome sequencing of mycorrhizal fungi provides insights into the early evolution of symbiotic traits.</title>
        <authorList>
            <person name="Miyauchi S."/>
            <person name="Kiss E."/>
            <person name="Kuo A."/>
            <person name="Drula E."/>
            <person name="Kohler A."/>
            <person name="Sanchez-Garcia M."/>
            <person name="Morin E."/>
            <person name="Andreopoulos B."/>
            <person name="Barry K.W."/>
            <person name="Bonito G."/>
            <person name="Buee M."/>
            <person name="Carver A."/>
            <person name="Chen C."/>
            <person name="Cichocki N."/>
            <person name="Clum A."/>
            <person name="Culley D."/>
            <person name="Crous P.W."/>
            <person name="Fauchery L."/>
            <person name="Girlanda M."/>
            <person name="Hayes R.D."/>
            <person name="Keri Z."/>
            <person name="LaButti K."/>
            <person name="Lipzen A."/>
            <person name="Lombard V."/>
            <person name="Magnuson J."/>
            <person name="Maillard F."/>
            <person name="Murat C."/>
            <person name="Nolan M."/>
            <person name="Ohm R.A."/>
            <person name="Pangilinan J."/>
            <person name="Pereira M.F."/>
            <person name="Perotto S."/>
            <person name="Peter M."/>
            <person name="Pfister S."/>
            <person name="Riley R."/>
            <person name="Sitrit Y."/>
            <person name="Stielow J.B."/>
            <person name="Szollosi G."/>
            <person name="Zifcakova L."/>
            <person name="Stursova M."/>
            <person name="Spatafora J.W."/>
            <person name="Tedersoo L."/>
            <person name="Vaario L.M."/>
            <person name="Yamada A."/>
            <person name="Yan M."/>
            <person name="Wang P."/>
            <person name="Xu J."/>
            <person name="Bruns T."/>
            <person name="Baldrian P."/>
            <person name="Vilgalys R."/>
            <person name="Dunand C."/>
            <person name="Henrissat B."/>
            <person name="Grigoriev I.V."/>
            <person name="Hibbett D."/>
            <person name="Nagy L.G."/>
            <person name="Martin F.M."/>
        </authorList>
    </citation>
    <scope>NUCLEOTIDE SEQUENCE</scope>
    <source>
        <strain evidence="1">Prilba</strain>
    </source>
</reference>
<dbReference type="PANTHER" id="PTHR15907">
    <property type="entry name" value="DUF614 FAMILY PROTEIN-RELATED"/>
    <property type="match status" value="1"/>
</dbReference>
<protein>
    <submittedName>
        <fullName evidence="1">PLAC8 family-domain-containing protein</fullName>
    </submittedName>
</protein>
<evidence type="ECO:0000313" key="1">
    <source>
        <dbReference type="EMBL" id="KAF8467967.1"/>
    </source>
</evidence>
<dbReference type="Pfam" id="PF04749">
    <property type="entry name" value="PLAC8"/>
    <property type="match status" value="1"/>
</dbReference>
<proteinExistence type="predicted"/>
<dbReference type="Proteomes" id="UP000759537">
    <property type="component" value="Unassembled WGS sequence"/>
</dbReference>
<reference evidence="1" key="1">
    <citation type="submission" date="2019-10" db="EMBL/GenBank/DDBJ databases">
        <authorList>
            <consortium name="DOE Joint Genome Institute"/>
            <person name="Kuo A."/>
            <person name="Miyauchi S."/>
            <person name="Kiss E."/>
            <person name="Drula E."/>
            <person name="Kohler A."/>
            <person name="Sanchez-Garcia M."/>
            <person name="Andreopoulos B."/>
            <person name="Barry K.W."/>
            <person name="Bonito G."/>
            <person name="Buee M."/>
            <person name="Carver A."/>
            <person name="Chen C."/>
            <person name="Cichocki N."/>
            <person name="Clum A."/>
            <person name="Culley D."/>
            <person name="Crous P.W."/>
            <person name="Fauchery L."/>
            <person name="Girlanda M."/>
            <person name="Hayes R."/>
            <person name="Keri Z."/>
            <person name="LaButti K."/>
            <person name="Lipzen A."/>
            <person name="Lombard V."/>
            <person name="Magnuson J."/>
            <person name="Maillard F."/>
            <person name="Morin E."/>
            <person name="Murat C."/>
            <person name="Nolan M."/>
            <person name="Ohm R."/>
            <person name="Pangilinan J."/>
            <person name="Pereira M."/>
            <person name="Perotto S."/>
            <person name="Peter M."/>
            <person name="Riley R."/>
            <person name="Sitrit Y."/>
            <person name="Stielow B."/>
            <person name="Szollosi G."/>
            <person name="Zifcakova L."/>
            <person name="Stursova M."/>
            <person name="Spatafora J.W."/>
            <person name="Tedersoo L."/>
            <person name="Vaario L.-M."/>
            <person name="Yamada A."/>
            <person name="Yan M."/>
            <person name="Wang P."/>
            <person name="Xu J."/>
            <person name="Bruns T."/>
            <person name="Baldrian P."/>
            <person name="Vilgalys R."/>
            <person name="Henrissat B."/>
            <person name="Grigoriev I.V."/>
            <person name="Hibbett D."/>
            <person name="Nagy L.G."/>
            <person name="Martin F.M."/>
        </authorList>
    </citation>
    <scope>NUCLEOTIDE SEQUENCE</scope>
    <source>
        <strain evidence="1">Prilba</strain>
    </source>
</reference>
<accession>A0A9P5JXS4</accession>
<dbReference type="AlphaFoldDB" id="A0A9P5JXS4"/>
<name>A0A9P5JXS4_9AGAM</name>
<dbReference type="OrthoDB" id="1045822at2759"/>
<keyword evidence="2" id="KW-1185">Reference proteome</keyword>
<dbReference type="InterPro" id="IPR006461">
    <property type="entry name" value="PLAC_motif_containing"/>
</dbReference>